<dbReference type="InterPro" id="IPR055170">
    <property type="entry name" value="GFO_IDH_MocA-like_dom"/>
</dbReference>
<evidence type="ECO:0000259" key="2">
    <source>
        <dbReference type="Pfam" id="PF01408"/>
    </source>
</evidence>
<feature type="domain" description="Gfo/Idh/MocA-like oxidoreductase N-terminal" evidence="2">
    <location>
        <begin position="12"/>
        <end position="132"/>
    </location>
</feature>
<sequence>MPDPSTARRCAHIAVVGAGWWSQGWHLPHLRRNVGAQITAIVEPCEAPRSTLNPDLKTMKELQELYQVPVFKTFDEFLNSSEAKSTDGIIIATSHASHCEIGMKAIGKFHILMEKPMTTDPQEASRLLEASLHSDRIFLLNNTANFRPATAKVHELIQKGEIGTVRFAQCYFAAALLWLFENPENVGWVKPSGVMQGNGFGWGQMSHSLAWLLFVAGLEPKSVFCSMMHSEKTGADIFNSAIIHCTKGEVLSVQGTASLPFSSYFESTKHIDMRIFGSDGVITYSGQDLHPESGGLKLQRHNGTELNLPGFYFENYEAEGDGPESLHAFIKGCNGEPFVNAADARIGCEVVATLDAMYRSAKSGKLEPLALATRA</sequence>
<evidence type="ECO:0000313" key="4">
    <source>
        <dbReference type="EMBL" id="CAJ1372220.1"/>
    </source>
</evidence>
<dbReference type="GO" id="GO:0000166">
    <property type="term" value="F:nucleotide binding"/>
    <property type="evidence" value="ECO:0007669"/>
    <property type="project" value="InterPro"/>
</dbReference>
<dbReference type="Pfam" id="PF01408">
    <property type="entry name" value="GFO_IDH_MocA"/>
    <property type="match status" value="1"/>
</dbReference>
<gene>
    <name evidence="4" type="ORF">EVOR1521_LOCUS2346</name>
</gene>
<dbReference type="Proteomes" id="UP001178507">
    <property type="component" value="Unassembled WGS sequence"/>
</dbReference>
<dbReference type="AlphaFoldDB" id="A0AA36HP70"/>
<dbReference type="SUPFAM" id="SSF55347">
    <property type="entry name" value="Glyceraldehyde-3-phosphate dehydrogenase-like, C-terminal domain"/>
    <property type="match status" value="1"/>
</dbReference>
<dbReference type="InterPro" id="IPR051450">
    <property type="entry name" value="Gfo/Idh/MocA_Oxidoreductases"/>
</dbReference>
<comment type="similarity">
    <text evidence="1">Belongs to the Gfo/Idh/MocA family.</text>
</comment>
<name>A0AA36HP70_9DINO</name>
<dbReference type="Pfam" id="PF22725">
    <property type="entry name" value="GFO_IDH_MocA_C3"/>
    <property type="match status" value="1"/>
</dbReference>
<comment type="caution">
    <text evidence="4">The sequence shown here is derived from an EMBL/GenBank/DDBJ whole genome shotgun (WGS) entry which is preliminary data.</text>
</comment>
<dbReference type="Gene3D" id="3.40.50.720">
    <property type="entry name" value="NAD(P)-binding Rossmann-like Domain"/>
    <property type="match status" value="1"/>
</dbReference>
<proteinExistence type="inferred from homology"/>
<dbReference type="SUPFAM" id="SSF51735">
    <property type="entry name" value="NAD(P)-binding Rossmann-fold domains"/>
    <property type="match status" value="1"/>
</dbReference>
<dbReference type="InterPro" id="IPR000683">
    <property type="entry name" value="Gfo/Idh/MocA-like_OxRdtase_N"/>
</dbReference>
<dbReference type="PANTHER" id="PTHR43377">
    <property type="entry name" value="BILIVERDIN REDUCTASE A"/>
    <property type="match status" value="1"/>
</dbReference>
<reference evidence="4" key="1">
    <citation type="submission" date="2023-08" db="EMBL/GenBank/DDBJ databases">
        <authorList>
            <person name="Chen Y."/>
            <person name="Shah S."/>
            <person name="Dougan E. K."/>
            <person name="Thang M."/>
            <person name="Chan C."/>
        </authorList>
    </citation>
    <scope>NUCLEOTIDE SEQUENCE</scope>
</reference>
<dbReference type="EMBL" id="CAUJNA010000121">
    <property type="protein sequence ID" value="CAJ1372220.1"/>
    <property type="molecule type" value="Genomic_DNA"/>
</dbReference>
<protein>
    <recommendedName>
        <fullName evidence="6">Gfo/Idh/MocA-like oxidoreductase N-terminal domain-containing protein</fullName>
    </recommendedName>
</protein>
<evidence type="ECO:0000256" key="1">
    <source>
        <dbReference type="ARBA" id="ARBA00010928"/>
    </source>
</evidence>
<organism evidence="4 5">
    <name type="scientific">Effrenium voratum</name>
    <dbReference type="NCBI Taxonomy" id="2562239"/>
    <lineage>
        <taxon>Eukaryota</taxon>
        <taxon>Sar</taxon>
        <taxon>Alveolata</taxon>
        <taxon>Dinophyceae</taxon>
        <taxon>Suessiales</taxon>
        <taxon>Symbiodiniaceae</taxon>
        <taxon>Effrenium</taxon>
    </lineage>
</organism>
<evidence type="ECO:0000313" key="5">
    <source>
        <dbReference type="Proteomes" id="UP001178507"/>
    </source>
</evidence>
<evidence type="ECO:0000259" key="3">
    <source>
        <dbReference type="Pfam" id="PF22725"/>
    </source>
</evidence>
<dbReference type="PANTHER" id="PTHR43377:SF1">
    <property type="entry name" value="BILIVERDIN REDUCTASE A"/>
    <property type="match status" value="1"/>
</dbReference>
<dbReference type="Gene3D" id="3.30.360.10">
    <property type="entry name" value="Dihydrodipicolinate Reductase, domain 2"/>
    <property type="match status" value="1"/>
</dbReference>
<dbReference type="InterPro" id="IPR036291">
    <property type="entry name" value="NAD(P)-bd_dom_sf"/>
</dbReference>
<keyword evidence="5" id="KW-1185">Reference proteome</keyword>
<feature type="domain" description="GFO/IDH/MocA-like oxidoreductase" evidence="3">
    <location>
        <begin position="151"/>
        <end position="282"/>
    </location>
</feature>
<accession>A0AA36HP70</accession>
<evidence type="ECO:0008006" key="6">
    <source>
        <dbReference type="Google" id="ProtNLM"/>
    </source>
</evidence>